<keyword evidence="5 9" id="KW-0812">Transmembrane</keyword>
<evidence type="ECO:0000256" key="3">
    <source>
        <dbReference type="ARBA" id="ARBA00022448"/>
    </source>
</evidence>
<name>A0A7W2AHF4_9BACL</name>
<dbReference type="GO" id="GO:0043190">
    <property type="term" value="C:ATP-binding cassette (ABC) transporter complex"/>
    <property type="evidence" value="ECO:0007669"/>
    <property type="project" value="InterPro"/>
</dbReference>
<gene>
    <name evidence="11" type="ORF">H1164_02555</name>
</gene>
<dbReference type="AlphaFoldDB" id="A0A7W2AHF4"/>
<evidence type="ECO:0000256" key="9">
    <source>
        <dbReference type="RuleBase" id="RU363032"/>
    </source>
</evidence>
<keyword evidence="6" id="KW-0029">Amino-acid transport</keyword>
<evidence type="ECO:0000256" key="7">
    <source>
        <dbReference type="ARBA" id="ARBA00022989"/>
    </source>
</evidence>
<dbReference type="Pfam" id="PF00528">
    <property type="entry name" value="BPD_transp_1"/>
    <property type="match status" value="1"/>
</dbReference>
<dbReference type="PANTHER" id="PTHR30614">
    <property type="entry name" value="MEMBRANE COMPONENT OF AMINO ACID ABC TRANSPORTER"/>
    <property type="match status" value="1"/>
</dbReference>
<dbReference type="Proteomes" id="UP000530514">
    <property type="component" value="Unassembled WGS sequence"/>
</dbReference>
<feature type="transmembrane region" description="Helical" evidence="9">
    <location>
        <begin position="20"/>
        <end position="45"/>
    </location>
</feature>
<dbReference type="PROSITE" id="PS50928">
    <property type="entry name" value="ABC_TM1"/>
    <property type="match status" value="1"/>
</dbReference>
<comment type="caution">
    <text evidence="11">The sequence shown here is derived from an EMBL/GenBank/DDBJ whole genome shotgun (WGS) entry which is preliminary data.</text>
</comment>
<dbReference type="PANTHER" id="PTHR30614:SF20">
    <property type="entry name" value="GLUTAMINE TRANSPORT SYSTEM PERMEASE PROTEIN GLNP"/>
    <property type="match status" value="1"/>
</dbReference>
<dbReference type="InterPro" id="IPR043429">
    <property type="entry name" value="ArtM/GltK/GlnP/TcyL/YhdX-like"/>
</dbReference>
<keyword evidence="3 9" id="KW-0813">Transport</keyword>
<evidence type="ECO:0000313" key="11">
    <source>
        <dbReference type="EMBL" id="MBA4541783.1"/>
    </source>
</evidence>
<keyword evidence="7 9" id="KW-1133">Transmembrane helix</keyword>
<evidence type="ECO:0000256" key="6">
    <source>
        <dbReference type="ARBA" id="ARBA00022970"/>
    </source>
</evidence>
<organism evidence="11 12">
    <name type="scientific">Thermoactinomyces daqus</name>
    <dbReference type="NCBI Taxonomy" id="1329516"/>
    <lineage>
        <taxon>Bacteria</taxon>
        <taxon>Bacillati</taxon>
        <taxon>Bacillota</taxon>
        <taxon>Bacilli</taxon>
        <taxon>Bacillales</taxon>
        <taxon>Thermoactinomycetaceae</taxon>
        <taxon>Thermoactinomyces</taxon>
    </lineage>
</organism>
<reference evidence="11 12" key="1">
    <citation type="submission" date="2020-07" db="EMBL/GenBank/DDBJ databases">
        <authorList>
            <person name="Feng H."/>
        </authorList>
    </citation>
    <scope>NUCLEOTIDE SEQUENCE [LARGE SCALE GENOMIC DNA]</scope>
    <source>
        <strain evidence="12">s-11</strain>
    </source>
</reference>
<dbReference type="GO" id="GO:0006865">
    <property type="term" value="P:amino acid transport"/>
    <property type="evidence" value="ECO:0007669"/>
    <property type="project" value="UniProtKB-KW"/>
</dbReference>
<comment type="subcellular location">
    <subcellularLocation>
        <location evidence="1 9">Cell membrane</location>
        <topology evidence="1 9">Multi-pass membrane protein</topology>
    </subcellularLocation>
</comment>
<dbReference type="CDD" id="cd06261">
    <property type="entry name" value="TM_PBP2"/>
    <property type="match status" value="1"/>
</dbReference>
<evidence type="ECO:0000313" key="12">
    <source>
        <dbReference type="Proteomes" id="UP000530514"/>
    </source>
</evidence>
<dbReference type="InterPro" id="IPR010065">
    <property type="entry name" value="AA_ABC_transptr_permease_3TM"/>
</dbReference>
<dbReference type="InterPro" id="IPR000515">
    <property type="entry name" value="MetI-like"/>
</dbReference>
<keyword evidence="8 9" id="KW-0472">Membrane</keyword>
<dbReference type="EMBL" id="JACEIP010000003">
    <property type="protein sequence ID" value="MBA4541783.1"/>
    <property type="molecule type" value="Genomic_DNA"/>
</dbReference>
<accession>A0A7W2AHF4</accession>
<evidence type="ECO:0000256" key="1">
    <source>
        <dbReference type="ARBA" id="ARBA00004651"/>
    </source>
</evidence>
<feature type="transmembrane region" description="Helical" evidence="9">
    <location>
        <begin position="100"/>
        <end position="119"/>
    </location>
</feature>
<evidence type="ECO:0000256" key="4">
    <source>
        <dbReference type="ARBA" id="ARBA00022475"/>
    </source>
</evidence>
<keyword evidence="4" id="KW-1003">Cell membrane</keyword>
<dbReference type="OrthoDB" id="9805999at2"/>
<dbReference type="FunFam" id="1.10.3720.10:FF:000033">
    <property type="entry name" value="Polar amino acid ABC transporter permease"/>
    <property type="match status" value="1"/>
</dbReference>
<proteinExistence type="inferred from homology"/>
<evidence type="ECO:0000259" key="10">
    <source>
        <dbReference type="PROSITE" id="PS50928"/>
    </source>
</evidence>
<dbReference type="RefSeq" id="WP_033100354.1">
    <property type="nucleotide sequence ID" value="NZ_JACEIP010000003.1"/>
</dbReference>
<dbReference type="Gene3D" id="1.10.3720.10">
    <property type="entry name" value="MetI-like"/>
    <property type="match status" value="1"/>
</dbReference>
<comment type="similarity">
    <text evidence="2">Belongs to the binding-protein-dependent transport system permease family. HisMQ subfamily.</text>
</comment>
<evidence type="ECO:0000256" key="8">
    <source>
        <dbReference type="ARBA" id="ARBA00023136"/>
    </source>
</evidence>
<evidence type="ECO:0000256" key="2">
    <source>
        <dbReference type="ARBA" id="ARBA00010072"/>
    </source>
</evidence>
<feature type="transmembrane region" description="Helical" evidence="9">
    <location>
        <begin position="200"/>
        <end position="220"/>
    </location>
</feature>
<dbReference type="InterPro" id="IPR035906">
    <property type="entry name" value="MetI-like_sf"/>
</dbReference>
<sequence length="233" mass="25818">MDQLLNELDWSVIVQYKDLFIRGVVTTIELTVVAICIGLLIGLILGFMQISGKKWLVIPAKLYVDLFRGTPLFLQILTIHFAVLPTLFEDILGLETPDAMVSAFVALSMNAGAYISEIFRGGILSIEKGQMEAARSLGMTYAQAMRLVILPQAVKRMLPPLGNEFIALLKDTSLVTVIAVNDITYAAFVTAKNTFVRWSPYIAAGVMYLVLTLILSRIVFHLEKRFNTSSKKG</sequence>
<protein>
    <submittedName>
        <fullName evidence="11">Amino acid ABC transporter permease</fullName>
    </submittedName>
</protein>
<feature type="transmembrane region" description="Helical" evidence="9">
    <location>
        <begin position="66"/>
        <end position="88"/>
    </location>
</feature>
<evidence type="ECO:0000256" key="5">
    <source>
        <dbReference type="ARBA" id="ARBA00022692"/>
    </source>
</evidence>
<dbReference type="GO" id="GO:0022857">
    <property type="term" value="F:transmembrane transporter activity"/>
    <property type="evidence" value="ECO:0007669"/>
    <property type="project" value="InterPro"/>
</dbReference>
<dbReference type="NCBIfam" id="TIGR01726">
    <property type="entry name" value="HEQRo_perm_3TM"/>
    <property type="match status" value="1"/>
</dbReference>
<feature type="domain" description="ABC transmembrane type-1" evidence="10">
    <location>
        <begin position="24"/>
        <end position="219"/>
    </location>
</feature>
<keyword evidence="12" id="KW-1185">Reference proteome</keyword>
<dbReference type="SUPFAM" id="SSF161098">
    <property type="entry name" value="MetI-like"/>
    <property type="match status" value="1"/>
</dbReference>